<dbReference type="STRING" id="1357400.HMPREF2086_01126"/>
<accession>V8C8C0</accession>
<evidence type="ECO:0000256" key="7">
    <source>
        <dbReference type="RuleBase" id="RU004466"/>
    </source>
</evidence>
<dbReference type="InterPro" id="IPR008949">
    <property type="entry name" value="Isoprenoid_synthase_dom_sf"/>
</dbReference>
<proteinExistence type="inferred from homology"/>
<feature type="compositionally biased region" description="Low complexity" evidence="8">
    <location>
        <begin position="72"/>
        <end position="97"/>
    </location>
</feature>
<dbReference type="AlphaFoldDB" id="V8C8C0"/>
<dbReference type="EMBL" id="AZJI01000005">
    <property type="protein sequence ID" value="ETD23327.1"/>
    <property type="molecule type" value="Genomic_DNA"/>
</dbReference>
<dbReference type="PANTHER" id="PTHR43281:SF1">
    <property type="entry name" value="FARNESYL DIPHOSPHATE SYNTHASE"/>
    <property type="match status" value="1"/>
</dbReference>
<dbReference type="eggNOG" id="COG0142">
    <property type="taxonomic scope" value="Bacteria"/>
</dbReference>
<dbReference type="SUPFAM" id="SSF48576">
    <property type="entry name" value="Terpenoid synthases"/>
    <property type="match status" value="1"/>
</dbReference>
<dbReference type="PANTHER" id="PTHR43281">
    <property type="entry name" value="FARNESYL DIPHOSPHATE SYNTHASE"/>
    <property type="match status" value="1"/>
</dbReference>
<comment type="cofactor">
    <cofactor evidence="1">
        <name>Mg(2+)</name>
        <dbReference type="ChEBI" id="CHEBI:18420"/>
    </cofactor>
</comment>
<keyword evidence="3 7" id="KW-0808">Transferase</keyword>
<protein>
    <recommendedName>
        <fullName evidence="11">Polyprenyl synthetase</fullName>
    </recommendedName>
</protein>
<dbReference type="RefSeq" id="WP_023927852.1">
    <property type="nucleotide sequence ID" value="NZ_KI669454.1"/>
</dbReference>
<comment type="similarity">
    <text evidence="2 7">Belongs to the FPP/GGPP synthase family.</text>
</comment>
<sequence>MKTPASSAFDSTSDCATKPAQNLASYKQAIADFEAFLQAQNPSNIFDAKECKKHSSLQNYTPQNSSHKDSSSKNSTSPNSTSQDSTSHYSTSQDSSPSFLPPDFHPHFLLAFWEMLLNGGKRFRPNLLLAVVDGLNPILNKNAFLPALALECLHTYSLIHDDLPSMDNAPLRRGHPTLHTSYDETTAILVGDGLNTYAFYLLSKCVLPPSVAISLVRELAVSGGLEGMIIGQALDCHYENQKLSLEKLQTIHIHKTAKLIATSLKMGAIIANAPSELIAKLESFGLELGLFFQVRDDIIDAVQDSTQAGKTTQNDSAKNSYVNLLGLSGARQKLNELKDKLESSLDSFPKGIQKNLRFLLAEFFKEIK</sequence>
<dbReference type="PATRIC" id="fig|1357400.3.peg.1529"/>
<dbReference type="SFLD" id="SFLDG01017">
    <property type="entry name" value="Polyprenyl_Transferase_Like"/>
    <property type="match status" value="1"/>
</dbReference>
<feature type="region of interest" description="Disordered" evidence="8">
    <location>
        <begin position="56"/>
        <end position="97"/>
    </location>
</feature>
<dbReference type="GO" id="GO:0004659">
    <property type="term" value="F:prenyltransferase activity"/>
    <property type="evidence" value="ECO:0007669"/>
    <property type="project" value="InterPro"/>
</dbReference>
<keyword evidence="6" id="KW-0414">Isoprene biosynthesis</keyword>
<evidence type="ECO:0000313" key="10">
    <source>
        <dbReference type="Proteomes" id="UP000018731"/>
    </source>
</evidence>
<evidence type="ECO:0008006" key="11">
    <source>
        <dbReference type="Google" id="ProtNLM"/>
    </source>
</evidence>
<evidence type="ECO:0000256" key="6">
    <source>
        <dbReference type="ARBA" id="ARBA00023229"/>
    </source>
</evidence>
<dbReference type="FunFam" id="1.10.600.10:FF:000001">
    <property type="entry name" value="Geranylgeranyl diphosphate synthase"/>
    <property type="match status" value="1"/>
</dbReference>
<evidence type="ECO:0000313" key="9">
    <source>
        <dbReference type="EMBL" id="ETD23327.1"/>
    </source>
</evidence>
<evidence type="ECO:0000256" key="8">
    <source>
        <dbReference type="SAM" id="MobiDB-lite"/>
    </source>
</evidence>
<dbReference type="PROSITE" id="PS00444">
    <property type="entry name" value="POLYPRENYL_SYNTHASE_2"/>
    <property type="match status" value="1"/>
</dbReference>
<comment type="caution">
    <text evidence="9">The sequence shown here is derived from an EMBL/GenBank/DDBJ whole genome shotgun (WGS) entry which is preliminary data.</text>
</comment>
<evidence type="ECO:0000256" key="4">
    <source>
        <dbReference type="ARBA" id="ARBA00022723"/>
    </source>
</evidence>
<dbReference type="HOGENOM" id="CLU_014015_0_1_7"/>
<dbReference type="InterPro" id="IPR000092">
    <property type="entry name" value="Polyprenyl_synt"/>
</dbReference>
<organism evidence="9 10">
    <name type="scientific">Helicobacter macacae MIT 99-5501</name>
    <dbReference type="NCBI Taxonomy" id="1357400"/>
    <lineage>
        <taxon>Bacteria</taxon>
        <taxon>Pseudomonadati</taxon>
        <taxon>Campylobacterota</taxon>
        <taxon>Epsilonproteobacteria</taxon>
        <taxon>Campylobacterales</taxon>
        <taxon>Helicobacteraceae</taxon>
        <taxon>Helicobacter</taxon>
    </lineage>
</organism>
<dbReference type="GO" id="GO:0046872">
    <property type="term" value="F:metal ion binding"/>
    <property type="evidence" value="ECO:0007669"/>
    <property type="project" value="UniProtKB-KW"/>
</dbReference>
<dbReference type="SFLD" id="SFLDS00005">
    <property type="entry name" value="Isoprenoid_Synthase_Type_I"/>
    <property type="match status" value="1"/>
</dbReference>
<keyword evidence="4" id="KW-0479">Metal-binding</keyword>
<dbReference type="InterPro" id="IPR033749">
    <property type="entry name" value="Polyprenyl_synt_CS"/>
</dbReference>
<evidence type="ECO:0000256" key="5">
    <source>
        <dbReference type="ARBA" id="ARBA00022842"/>
    </source>
</evidence>
<dbReference type="Pfam" id="PF00348">
    <property type="entry name" value="polyprenyl_synt"/>
    <property type="match status" value="1"/>
</dbReference>
<gene>
    <name evidence="9" type="ORF">HMPREF2086_01126</name>
</gene>
<dbReference type="Gene3D" id="1.10.600.10">
    <property type="entry name" value="Farnesyl Diphosphate Synthase"/>
    <property type="match status" value="1"/>
</dbReference>
<keyword evidence="10" id="KW-1185">Reference proteome</keyword>
<dbReference type="Proteomes" id="UP000018731">
    <property type="component" value="Unassembled WGS sequence"/>
</dbReference>
<evidence type="ECO:0000256" key="1">
    <source>
        <dbReference type="ARBA" id="ARBA00001946"/>
    </source>
</evidence>
<keyword evidence="5" id="KW-0460">Magnesium</keyword>
<evidence type="ECO:0000256" key="2">
    <source>
        <dbReference type="ARBA" id="ARBA00006706"/>
    </source>
</evidence>
<dbReference type="PROSITE" id="PS00723">
    <property type="entry name" value="POLYPRENYL_SYNTHASE_1"/>
    <property type="match status" value="1"/>
</dbReference>
<reference evidence="9 10" key="1">
    <citation type="journal article" date="2014" name="Genome Announc.">
        <title>Draft genome sequences of six enterohepatic helicobacter species isolated from humans and one from rhesus macaques.</title>
        <authorList>
            <person name="Shen Z."/>
            <person name="Sheh A."/>
            <person name="Young S.K."/>
            <person name="Abouelliel A."/>
            <person name="Ward D.V."/>
            <person name="Earl A.M."/>
            <person name="Fox J.G."/>
        </authorList>
    </citation>
    <scope>NUCLEOTIDE SEQUENCE [LARGE SCALE GENOMIC DNA]</scope>
    <source>
        <strain evidence="9 10">MIT 99-5501</strain>
    </source>
</reference>
<evidence type="ECO:0000256" key="3">
    <source>
        <dbReference type="ARBA" id="ARBA00022679"/>
    </source>
</evidence>
<dbReference type="GO" id="GO:0016114">
    <property type="term" value="P:terpenoid biosynthetic process"/>
    <property type="evidence" value="ECO:0007669"/>
    <property type="project" value="UniProtKB-ARBA"/>
</dbReference>
<dbReference type="CDD" id="cd00685">
    <property type="entry name" value="Trans_IPPS_HT"/>
    <property type="match status" value="1"/>
</dbReference>
<name>V8C8C0_9HELI</name>